<evidence type="ECO:0000313" key="1">
    <source>
        <dbReference type="EMBL" id="RSH89220.1"/>
    </source>
</evidence>
<dbReference type="Proteomes" id="UP000279259">
    <property type="component" value="Unassembled WGS sequence"/>
</dbReference>
<keyword evidence="2" id="KW-1185">Reference proteome</keyword>
<sequence>MNPLCSSETADTLAEYIRIYKLRPSHDVDFWPTSGTDHVELRRPSSGSTGSPTWFCWNRMRGTADAMCRPPTTPLQIEAREQGSRAPSTRVGDIDEPSLLAERDELLSFASDKIAQSIMSLGAPSLPLREHFFALQIKNNDESDADHPTVRFSYRPYADQPPLLHSSMGSILLRLPGGTLEMSLTDEQATILHKSVKTASELCNSQTGKVDDTGFTMFSATQNEYEQFRLLIRVRIDKPDQGQDPLEPIHAEVIRKVEEMLHGLDLSIPFATDTVWSLITSDVHNPVFQWDNTREVQVIHHGPDYLRTTDLSKAEEHRIQTALAHRTSRLVTSRHSNENRSWDASRRLEIVRGAMNDLYNHVYSEESRSTAYTYRALARDIKTGLTTDTQGFEVWVFYPWISEGMVQSETHYGLVCTVMTPLESQMMGLALDDAESRFQSST</sequence>
<organism evidence="1 2">
    <name type="scientific">Saitozyma podzolica</name>
    <dbReference type="NCBI Taxonomy" id="1890683"/>
    <lineage>
        <taxon>Eukaryota</taxon>
        <taxon>Fungi</taxon>
        <taxon>Dikarya</taxon>
        <taxon>Basidiomycota</taxon>
        <taxon>Agaricomycotina</taxon>
        <taxon>Tremellomycetes</taxon>
        <taxon>Tremellales</taxon>
        <taxon>Trimorphomycetaceae</taxon>
        <taxon>Saitozyma</taxon>
    </lineage>
</organism>
<comment type="caution">
    <text evidence="1">The sequence shown here is derived from an EMBL/GenBank/DDBJ whole genome shotgun (WGS) entry which is preliminary data.</text>
</comment>
<protein>
    <submittedName>
        <fullName evidence="1">Uncharacterized protein</fullName>
    </submittedName>
</protein>
<name>A0A427YDL6_9TREE</name>
<dbReference type="EMBL" id="RSCD01000014">
    <property type="protein sequence ID" value="RSH89220.1"/>
    <property type="molecule type" value="Genomic_DNA"/>
</dbReference>
<gene>
    <name evidence="1" type="ORF">EHS25_002332</name>
</gene>
<dbReference type="AlphaFoldDB" id="A0A427YDL6"/>
<reference evidence="1 2" key="1">
    <citation type="submission" date="2018-11" db="EMBL/GenBank/DDBJ databases">
        <title>Genome sequence of Saitozyma podzolica DSM 27192.</title>
        <authorList>
            <person name="Aliyu H."/>
            <person name="Gorte O."/>
            <person name="Ochsenreither K."/>
        </authorList>
    </citation>
    <scope>NUCLEOTIDE SEQUENCE [LARGE SCALE GENOMIC DNA]</scope>
    <source>
        <strain evidence="1 2">DSM 27192</strain>
    </source>
</reference>
<proteinExistence type="predicted"/>
<accession>A0A427YDL6</accession>
<evidence type="ECO:0000313" key="2">
    <source>
        <dbReference type="Proteomes" id="UP000279259"/>
    </source>
</evidence>